<geneLocation type="plasmid" evidence="1 2">
    <name>unnamed2</name>
</geneLocation>
<gene>
    <name evidence="1" type="ORF">Q9L42_020740</name>
</gene>
<proteinExistence type="predicted"/>
<name>A0AAU7P0K6_9GAMM</name>
<dbReference type="Proteomes" id="UP001225378">
    <property type="component" value="Plasmid unnamed2"/>
</dbReference>
<protein>
    <submittedName>
        <fullName evidence="1">Uncharacterized protein</fullName>
    </submittedName>
</protein>
<dbReference type="KEGG" id="mech:Q9L42_020740"/>
<reference evidence="1 2" key="1">
    <citation type="journal article" date="2024" name="Microbiology">
        <title>Methylomarinum rosea sp. nov., a novel halophilic methanotrophic bacterium from the hypersaline Lake Elton.</title>
        <authorList>
            <person name="Suleimanov R.Z."/>
            <person name="Oshkin I.Y."/>
            <person name="Danilova O.V."/>
            <person name="Suzina N.E."/>
            <person name="Dedysh S.N."/>
        </authorList>
    </citation>
    <scope>NUCLEOTIDE SEQUENCE [LARGE SCALE GENOMIC DNA]</scope>
    <source>
        <strain evidence="1 2">Ch1-1</strain>
        <plasmid evidence="2">unnamed2</plasmid>
    </source>
</reference>
<evidence type="ECO:0000313" key="1">
    <source>
        <dbReference type="EMBL" id="XBS22739.1"/>
    </source>
</evidence>
<dbReference type="RefSeq" id="WP_305906274.1">
    <property type="nucleotide sequence ID" value="NZ_CP157744.1"/>
</dbReference>
<keyword evidence="1" id="KW-0614">Plasmid</keyword>
<keyword evidence="2" id="KW-1185">Reference proteome</keyword>
<organism evidence="1 2">
    <name type="scientific">Methylomarinum roseum</name>
    <dbReference type="NCBI Taxonomy" id="3067653"/>
    <lineage>
        <taxon>Bacteria</taxon>
        <taxon>Pseudomonadati</taxon>
        <taxon>Pseudomonadota</taxon>
        <taxon>Gammaproteobacteria</taxon>
        <taxon>Methylococcales</taxon>
        <taxon>Methylococcaceae</taxon>
        <taxon>Methylomarinum</taxon>
    </lineage>
</organism>
<accession>A0AAU7P0K6</accession>
<evidence type="ECO:0000313" key="2">
    <source>
        <dbReference type="Proteomes" id="UP001225378"/>
    </source>
</evidence>
<dbReference type="EMBL" id="CP157744">
    <property type="protein sequence ID" value="XBS22739.1"/>
    <property type="molecule type" value="Genomic_DNA"/>
</dbReference>
<sequence>MSFFNLQQIDQDGIKNHHPFGKDLQAFCAQDKNIELFPSHGFMDGGCYALAIALKQYLSGVRTAFYSLSRPGIIDHIVLQVKTPSGEFYLDADGIATKDDLLTKAERMENFCQPELNPFDPASYDEEDLGITGYYIDGIPFELTARLRSALGEFDPDMLDVQWIDAEDDLEDQGATPG</sequence>
<dbReference type="AlphaFoldDB" id="A0AAU7P0K6"/>